<dbReference type="AlphaFoldDB" id="A0A9K3PG50"/>
<keyword evidence="3" id="KW-1185">Reference proteome</keyword>
<proteinExistence type="predicted"/>
<protein>
    <submittedName>
        <fullName evidence="2">Uncharacterized protein</fullName>
    </submittedName>
</protein>
<feature type="compositionally biased region" description="Acidic residues" evidence="1">
    <location>
        <begin position="120"/>
        <end position="133"/>
    </location>
</feature>
<sequence>MIPRSSQTPSPSASEGATERTNMLNEDGEPRPMYLQDSSANTRLPTSASSQSHRQHHASISSNRAKTESTSFAHSLQDQLEFQQQNQQQNQQPGISRSSPIAITRQPDAAIKPLDHMNSDSDDDDDDGDSTMDEVERDAIKLNKKFGGPIVQTYQAPSTLSITNIRRGTGSSSLNAPYLGSLSRSANQVMNLPPMSLTGTTSFGDAREEPPEAISTVYGSLRDSHQRGRFLDGPSSYREPTSGRIRLLDHRLRYHGTGSNELSIGERMQQSRKLKESRQKEKRSDDERQSNVAKSSLSAMMNEASKHPAEEETTTMSSLGQEILMPVKTNDDLAPSLRDYDQEFEHDTKCAPSMLSTSMTAFELLKMSNVSSNLNSMSLKPSSSSLRPHAAFINAEGLPTTIGSPAVIPIDPDDPNRRFQPLARSMSDPTPQLQQMSLRDARAGAVYPGRRFSPGSPPQEQPQLQQPFVAVPYGYASGAPILPTSPDHDPDMDGAFGDLEME</sequence>
<dbReference type="EMBL" id="JAGRRH010000021">
    <property type="protein sequence ID" value="KAG7346452.1"/>
    <property type="molecule type" value="Genomic_DNA"/>
</dbReference>
<dbReference type="Proteomes" id="UP000693970">
    <property type="component" value="Unassembled WGS sequence"/>
</dbReference>
<reference evidence="2" key="1">
    <citation type="journal article" date="2021" name="Sci. Rep.">
        <title>Diploid genomic architecture of Nitzschia inconspicua, an elite biomass production diatom.</title>
        <authorList>
            <person name="Oliver A."/>
            <person name="Podell S."/>
            <person name="Pinowska A."/>
            <person name="Traller J.C."/>
            <person name="Smith S.R."/>
            <person name="McClure R."/>
            <person name="Beliaev A."/>
            <person name="Bohutskyi P."/>
            <person name="Hill E.A."/>
            <person name="Rabines A."/>
            <person name="Zheng H."/>
            <person name="Allen L.Z."/>
            <person name="Kuo A."/>
            <person name="Grigoriev I.V."/>
            <person name="Allen A.E."/>
            <person name="Hazlebeck D."/>
            <person name="Allen E.E."/>
        </authorList>
    </citation>
    <scope>NUCLEOTIDE SEQUENCE</scope>
    <source>
        <strain evidence="2">Hildebrandi</strain>
    </source>
</reference>
<organism evidence="2 3">
    <name type="scientific">Nitzschia inconspicua</name>
    <dbReference type="NCBI Taxonomy" id="303405"/>
    <lineage>
        <taxon>Eukaryota</taxon>
        <taxon>Sar</taxon>
        <taxon>Stramenopiles</taxon>
        <taxon>Ochrophyta</taxon>
        <taxon>Bacillariophyta</taxon>
        <taxon>Bacillariophyceae</taxon>
        <taxon>Bacillariophycidae</taxon>
        <taxon>Bacillariales</taxon>
        <taxon>Bacillariaceae</taxon>
        <taxon>Nitzschia</taxon>
    </lineage>
</organism>
<feature type="compositionally biased region" description="Low complexity" evidence="1">
    <location>
        <begin position="83"/>
        <end position="92"/>
    </location>
</feature>
<feature type="compositionally biased region" description="Basic and acidic residues" evidence="1">
    <location>
        <begin position="273"/>
        <end position="289"/>
    </location>
</feature>
<feature type="compositionally biased region" description="Polar residues" evidence="1">
    <location>
        <begin position="1"/>
        <end position="24"/>
    </location>
</feature>
<feature type="compositionally biased region" description="Polar residues" evidence="1">
    <location>
        <begin position="68"/>
        <end position="82"/>
    </location>
</feature>
<name>A0A9K3PG50_9STRA</name>
<feature type="compositionally biased region" description="Low complexity" evidence="1">
    <location>
        <begin position="47"/>
        <end position="62"/>
    </location>
</feature>
<accession>A0A9K3PG50</accession>
<feature type="compositionally biased region" description="Polar residues" evidence="1">
    <location>
        <begin position="290"/>
        <end position="299"/>
    </location>
</feature>
<dbReference type="OrthoDB" id="49362at2759"/>
<evidence type="ECO:0000313" key="2">
    <source>
        <dbReference type="EMBL" id="KAG7346452.1"/>
    </source>
</evidence>
<feature type="region of interest" description="Disordered" evidence="1">
    <location>
        <begin position="219"/>
        <end position="315"/>
    </location>
</feature>
<comment type="caution">
    <text evidence="2">The sequence shown here is derived from an EMBL/GenBank/DDBJ whole genome shotgun (WGS) entry which is preliminary data.</text>
</comment>
<reference evidence="2" key="2">
    <citation type="submission" date="2021-04" db="EMBL/GenBank/DDBJ databases">
        <authorList>
            <person name="Podell S."/>
        </authorList>
    </citation>
    <scope>NUCLEOTIDE SEQUENCE</scope>
    <source>
        <strain evidence="2">Hildebrandi</strain>
    </source>
</reference>
<gene>
    <name evidence="2" type="ORF">IV203_005520</name>
</gene>
<feature type="compositionally biased region" description="Polar residues" evidence="1">
    <location>
        <begin position="36"/>
        <end position="46"/>
    </location>
</feature>
<feature type="region of interest" description="Disordered" evidence="1">
    <location>
        <begin position="1"/>
        <end position="133"/>
    </location>
</feature>
<evidence type="ECO:0000256" key="1">
    <source>
        <dbReference type="SAM" id="MobiDB-lite"/>
    </source>
</evidence>
<evidence type="ECO:0000313" key="3">
    <source>
        <dbReference type="Proteomes" id="UP000693970"/>
    </source>
</evidence>
<feature type="region of interest" description="Disordered" evidence="1">
    <location>
        <begin position="447"/>
        <end position="502"/>
    </location>
</feature>